<dbReference type="PROSITE" id="PS00134">
    <property type="entry name" value="TRYPSIN_HIS"/>
    <property type="match status" value="1"/>
</dbReference>
<dbReference type="EMBL" id="LQOW01000016">
    <property type="protein sequence ID" value="ORV61164.1"/>
    <property type="molecule type" value="Genomic_DNA"/>
</dbReference>
<dbReference type="PROSITE" id="PS51257">
    <property type="entry name" value="PROKAR_LIPOPROTEIN"/>
    <property type="match status" value="1"/>
</dbReference>
<gene>
    <name evidence="2" type="ORF">AWC06_12355</name>
</gene>
<dbReference type="SUPFAM" id="SSF50494">
    <property type="entry name" value="Trypsin-like serine proteases"/>
    <property type="match status" value="1"/>
</dbReference>
<keyword evidence="3" id="KW-1185">Reference proteome</keyword>
<dbReference type="STRING" id="1260918.AWC06_12355"/>
<proteinExistence type="predicted"/>
<dbReference type="RefSeq" id="WP_085196195.1">
    <property type="nucleotide sequence ID" value="NZ_JACKVI010000010.1"/>
</dbReference>
<keyword evidence="1" id="KW-0732">Signal</keyword>
<feature type="chain" id="PRO_5013366940" evidence="1">
    <location>
        <begin position="23"/>
        <end position="264"/>
    </location>
</feature>
<dbReference type="GO" id="GO:0004252">
    <property type="term" value="F:serine-type endopeptidase activity"/>
    <property type="evidence" value="ECO:0007669"/>
    <property type="project" value="InterPro"/>
</dbReference>
<sequence length="264" mass="26192">MRILAAAVSLAVGLCMSMTACGQRPDSAPVTTRPQKPVVGFANRIVAGPAHPDPRVGAIFFGGSDLHGCTGSVLHSAAGDLALTAAHCLGPGIATAIVPGFAGQADPAHTWTVDQVYLDPRWVSAKDPQADYAIVRVSRAEGGSIEAQVGSALSLGAAPAAGSSVSVIAYLAGVGGTPIGCQANVRTVDGYPELPCAGLADGTSGAPWISGSSVVGVIGGLHGGGCAENLSYSAPFDEHVAELLTRAEAGGPGDVPPAAFDDEC</sequence>
<evidence type="ECO:0000313" key="3">
    <source>
        <dbReference type="Proteomes" id="UP000194000"/>
    </source>
</evidence>
<protein>
    <submittedName>
        <fullName evidence="2">Trypsin</fullName>
    </submittedName>
</protein>
<dbReference type="AlphaFoldDB" id="A0A1X1UWG6"/>
<dbReference type="Pfam" id="PF13365">
    <property type="entry name" value="Trypsin_2"/>
    <property type="match status" value="1"/>
</dbReference>
<comment type="caution">
    <text evidence="2">The sequence shown here is derived from an EMBL/GenBank/DDBJ whole genome shotgun (WGS) entry which is preliminary data.</text>
</comment>
<evidence type="ECO:0000313" key="2">
    <source>
        <dbReference type="EMBL" id="ORV61164.1"/>
    </source>
</evidence>
<reference evidence="2 3" key="1">
    <citation type="submission" date="2016-01" db="EMBL/GenBank/DDBJ databases">
        <title>The new phylogeny of the genus Mycobacterium.</title>
        <authorList>
            <person name="Tarcisio F."/>
            <person name="Conor M."/>
            <person name="Antonella G."/>
            <person name="Elisabetta G."/>
            <person name="Giulia F.S."/>
            <person name="Sara T."/>
            <person name="Anna F."/>
            <person name="Clotilde B."/>
            <person name="Roberto B."/>
            <person name="Veronica D.S."/>
            <person name="Fabio R."/>
            <person name="Monica P."/>
            <person name="Olivier J."/>
            <person name="Enrico T."/>
            <person name="Nicola S."/>
        </authorList>
    </citation>
    <scope>NUCLEOTIDE SEQUENCE [LARGE SCALE GENOMIC DNA]</scope>
    <source>
        <strain evidence="2 3">DSM 45731</strain>
    </source>
</reference>
<feature type="signal peptide" evidence="1">
    <location>
        <begin position="1"/>
        <end position="22"/>
    </location>
</feature>
<dbReference type="Proteomes" id="UP000194000">
    <property type="component" value="Unassembled WGS sequence"/>
</dbReference>
<name>A0A1X1UWG6_9MYCO</name>
<accession>A0A1X1UWG6</accession>
<dbReference type="InterPro" id="IPR043504">
    <property type="entry name" value="Peptidase_S1_PA_chymotrypsin"/>
</dbReference>
<evidence type="ECO:0000256" key="1">
    <source>
        <dbReference type="SAM" id="SignalP"/>
    </source>
</evidence>
<dbReference type="InterPro" id="IPR009003">
    <property type="entry name" value="Peptidase_S1_PA"/>
</dbReference>
<dbReference type="Gene3D" id="2.40.10.10">
    <property type="entry name" value="Trypsin-like serine proteases"/>
    <property type="match status" value="2"/>
</dbReference>
<dbReference type="InterPro" id="IPR018114">
    <property type="entry name" value="TRYPSIN_HIS"/>
</dbReference>
<dbReference type="GO" id="GO:0006508">
    <property type="term" value="P:proteolysis"/>
    <property type="evidence" value="ECO:0007669"/>
    <property type="project" value="InterPro"/>
</dbReference>
<dbReference type="OrthoDB" id="3507155at2"/>
<organism evidence="2 3">
    <name type="scientific">Mycobacterium fragae</name>
    <dbReference type="NCBI Taxonomy" id="1260918"/>
    <lineage>
        <taxon>Bacteria</taxon>
        <taxon>Bacillati</taxon>
        <taxon>Actinomycetota</taxon>
        <taxon>Actinomycetes</taxon>
        <taxon>Mycobacteriales</taxon>
        <taxon>Mycobacteriaceae</taxon>
        <taxon>Mycobacterium</taxon>
    </lineage>
</organism>